<evidence type="ECO:0000313" key="8">
    <source>
        <dbReference type="EMBL" id="SSD58513.1"/>
    </source>
</evidence>
<evidence type="ECO:0000259" key="6">
    <source>
        <dbReference type="Pfam" id="PF04130"/>
    </source>
</evidence>
<keyword evidence="2 5" id="KW-0963">Cytoplasm</keyword>
<dbReference type="InterPro" id="IPR040457">
    <property type="entry name" value="GCP_C"/>
</dbReference>
<dbReference type="GO" id="GO:0005874">
    <property type="term" value="C:microtubule"/>
    <property type="evidence" value="ECO:0007669"/>
    <property type="project" value="UniProtKB-KW"/>
</dbReference>
<dbReference type="GO" id="GO:0043015">
    <property type="term" value="F:gamma-tubulin binding"/>
    <property type="evidence" value="ECO:0007669"/>
    <property type="project" value="InterPro"/>
</dbReference>
<dbReference type="InterPro" id="IPR007259">
    <property type="entry name" value="GCP"/>
</dbReference>
<feature type="domain" description="Gamma tubulin complex component C-terminal" evidence="6">
    <location>
        <begin position="595"/>
        <end position="898"/>
    </location>
</feature>
<dbReference type="GO" id="GO:0000930">
    <property type="term" value="C:gamma-tubulin complex"/>
    <property type="evidence" value="ECO:0007669"/>
    <property type="project" value="TreeGrafter"/>
</dbReference>
<dbReference type="InterPro" id="IPR042241">
    <property type="entry name" value="GCP_C_sf"/>
</dbReference>
<dbReference type="PANTHER" id="PTHR19302">
    <property type="entry name" value="GAMMA TUBULIN COMPLEX PROTEIN"/>
    <property type="match status" value="1"/>
</dbReference>
<dbReference type="AlphaFoldDB" id="A0A376B1H3"/>
<proteinExistence type="inferred from homology"/>
<dbReference type="GO" id="GO:0044732">
    <property type="term" value="C:mitotic spindle pole body"/>
    <property type="evidence" value="ECO:0007669"/>
    <property type="project" value="TreeGrafter"/>
</dbReference>
<dbReference type="EMBL" id="UFAJ01000020">
    <property type="protein sequence ID" value="SSD58513.1"/>
    <property type="molecule type" value="Genomic_DNA"/>
</dbReference>
<evidence type="ECO:0000313" key="9">
    <source>
        <dbReference type="Proteomes" id="UP000262825"/>
    </source>
</evidence>
<evidence type="ECO:0000256" key="4">
    <source>
        <dbReference type="ARBA" id="ARBA00023212"/>
    </source>
</evidence>
<keyword evidence="9" id="KW-1185">Reference proteome</keyword>
<dbReference type="GO" id="GO:0051225">
    <property type="term" value="P:spindle assembly"/>
    <property type="evidence" value="ECO:0007669"/>
    <property type="project" value="TreeGrafter"/>
</dbReference>
<evidence type="ECO:0000256" key="3">
    <source>
        <dbReference type="ARBA" id="ARBA00022701"/>
    </source>
</evidence>
<gene>
    <name evidence="8" type="ORF">SCODWIG_00274</name>
</gene>
<dbReference type="GO" id="GO:0031122">
    <property type="term" value="P:cytoplasmic microtubule organization"/>
    <property type="evidence" value="ECO:0007669"/>
    <property type="project" value="TreeGrafter"/>
</dbReference>
<evidence type="ECO:0000259" key="7">
    <source>
        <dbReference type="Pfam" id="PF17681"/>
    </source>
</evidence>
<dbReference type="Proteomes" id="UP000262825">
    <property type="component" value="Unassembled WGS sequence"/>
</dbReference>
<keyword evidence="3 5" id="KW-0493">Microtubule</keyword>
<dbReference type="GO" id="GO:0000278">
    <property type="term" value="P:mitotic cell cycle"/>
    <property type="evidence" value="ECO:0007669"/>
    <property type="project" value="TreeGrafter"/>
</dbReference>
<dbReference type="GO" id="GO:0000922">
    <property type="term" value="C:spindle pole"/>
    <property type="evidence" value="ECO:0007669"/>
    <property type="project" value="InterPro"/>
</dbReference>
<comment type="similarity">
    <text evidence="1 5">Belongs to the TUBGCP family.</text>
</comment>
<accession>A0A376B1H3</accession>
<protein>
    <recommendedName>
        <fullName evidence="5">Spindle pole body component</fullName>
    </recommendedName>
</protein>
<sequence length="920" mass="106147">MNNSSFVDCVYLLPDITDYESSEHNNTNYDPVNKTNAQQKKLLLSRTVNYGPTTQENLKCSSIPLTEIKNFHIQESLILRDILHILLGQEGIYIRYSKHTSIDYTNRSITNNTDISDIHVPEYKIAKHMDPTLKHYAKLFVKCAKMYNFIENFSMIVIGTCSSLPGENIKYGKILQRLCLIMRNFLIKKYMKFIIEDVEYKFNNSIGYSIRNLQQDLEVSGNLTILRKLYEIVTKIIQEYNIRKEIDRNEMEFNEFINDMKSDNDTSVLNGKDGNNADIFSQMNTFPFDTKINEVPKGGCILKIVKSVLLLTPGTGNSVGSNSTGILSDSSFSFFNELYAELTSIYLEMLNLWCTKGILKDPFDEFLISDNSPDLVLNNERLWDTKYNIRKDGLLDIFCGSITQNNSGSTATNSRSILLYKILLCGKLLNVYHLIIPEDYSRTEDKDLEFTNRSMPMAGVTEKQGQQCQITGLEDPTLLRVQVDRLYEQANKKILELFFQNYKFEEILNNLLQKNFMFVTTSGISSAGCGDTMCKFFLPEFMNSALVELTRHPSKIILSKLKNKYQDVITSNYRHKSTDTNHGINSANNGSNNANIWPFLKLNLNCDRLTLPEIVDQFSQINNSTISLYNNMGNLEGKGFSFLKDMLLSDSTISGATSTSDKKHTKLKISVHYLQFDIDIPFPLSVVISRPFIVQYQMIQRKLILLYYHGNILDDIWIEINKHPYWRNMGVIDTSNTIYKRQILQVRNWLRKTRFLHHRMISFIRLSQEYCMNDVITREWNNTIGVNLTDIGTVQELTLLLQNYLTTVMINLWLTNSSLINIENKIFEIIYKFCKYITGLRSKLFKILSLMTLGGQQQKTGNDDTDDINMAFLVIKELEETHVKFNNSFNEHLQVYCEGISYYFGSDVFLLNNLQNIVVA</sequence>
<dbReference type="InterPro" id="IPR041470">
    <property type="entry name" value="GCP_N"/>
</dbReference>
<evidence type="ECO:0000256" key="1">
    <source>
        <dbReference type="ARBA" id="ARBA00010337"/>
    </source>
</evidence>
<dbReference type="GO" id="GO:0007020">
    <property type="term" value="P:microtubule nucleation"/>
    <property type="evidence" value="ECO:0007669"/>
    <property type="project" value="InterPro"/>
</dbReference>
<dbReference type="PANTHER" id="PTHR19302:SF13">
    <property type="entry name" value="GAMMA-TUBULIN COMPLEX COMPONENT 2"/>
    <property type="match status" value="1"/>
</dbReference>
<dbReference type="Pfam" id="PF17681">
    <property type="entry name" value="GCP_N_terminal"/>
    <property type="match status" value="2"/>
</dbReference>
<name>A0A376B1H3_9ASCO</name>
<comment type="subcellular location">
    <subcellularLocation>
        <location evidence="5">Cytoplasm</location>
        <location evidence="5">Cytoskeleton</location>
        <location evidence="5">Microtubule organizing center</location>
    </subcellularLocation>
</comment>
<reference evidence="9" key="1">
    <citation type="submission" date="2018-06" db="EMBL/GenBank/DDBJ databases">
        <authorList>
            <person name="Guldener U."/>
        </authorList>
    </citation>
    <scope>NUCLEOTIDE SEQUENCE [LARGE SCALE GENOMIC DNA]</scope>
    <source>
        <strain evidence="9">UTAD17</strain>
    </source>
</reference>
<dbReference type="Gene3D" id="1.20.120.1900">
    <property type="entry name" value="Gamma-tubulin complex, C-terminal domain"/>
    <property type="match status" value="1"/>
</dbReference>
<evidence type="ECO:0000256" key="5">
    <source>
        <dbReference type="RuleBase" id="RU363050"/>
    </source>
</evidence>
<dbReference type="VEuPathDB" id="FungiDB:SCODWIG_00274"/>
<dbReference type="GO" id="GO:0051321">
    <property type="term" value="P:meiotic cell cycle"/>
    <property type="evidence" value="ECO:0007669"/>
    <property type="project" value="TreeGrafter"/>
</dbReference>
<feature type="domain" description="Gamma tubulin complex component protein N-terminal" evidence="7">
    <location>
        <begin position="332"/>
        <end position="500"/>
    </location>
</feature>
<feature type="domain" description="Gamma tubulin complex component protein N-terminal" evidence="7">
    <location>
        <begin position="79"/>
        <end position="237"/>
    </location>
</feature>
<evidence type="ECO:0000256" key="2">
    <source>
        <dbReference type="ARBA" id="ARBA00022490"/>
    </source>
</evidence>
<dbReference type="Pfam" id="PF04130">
    <property type="entry name" value="GCP_C_terminal"/>
    <property type="match status" value="1"/>
</dbReference>
<organism evidence="8 9">
    <name type="scientific">Saccharomycodes ludwigii</name>
    <dbReference type="NCBI Taxonomy" id="36035"/>
    <lineage>
        <taxon>Eukaryota</taxon>
        <taxon>Fungi</taxon>
        <taxon>Dikarya</taxon>
        <taxon>Ascomycota</taxon>
        <taxon>Saccharomycotina</taxon>
        <taxon>Saccharomycetes</taxon>
        <taxon>Saccharomycodales</taxon>
        <taxon>Saccharomycodaceae</taxon>
        <taxon>Saccharomycodes</taxon>
    </lineage>
</organism>
<dbReference type="GO" id="GO:0051011">
    <property type="term" value="F:microtubule minus-end binding"/>
    <property type="evidence" value="ECO:0007669"/>
    <property type="project" value="TreeGrafter"/>
</dbReference>
<keyword evidence="4 5" id="KW-0206">Cytoskeleton</keyword>